<evidence type="ECO:0000313" key="1">
    <source>
        <dbReference type="EMBL" id="CAI0475619.1"/>
    </source>
</evidence>
<dbReference type="SUPFAM" id="SSF55144">
    <property type="entry name" value="LigT-like"/>
    <property type="match status" value="1"/>
</dbReference>
<dbReference type="InterPro" id="IPR009097">
    <property type="entry name" value="Cyclic_Pdiesterase"/>
</dbReference>
<dbReference type="Gene3D" id="3.90.1140.10">
    <property type="entry name" value="Cyclic phosphodiesterase"/>
    <property type="match status" value="1"/>
</dbReference>
<dbReference type="PIRSF" id="PIRSF017903">
    <property type="entry name" value="CPDase_plant"/>
    <property type="match status" value="1"/>
</dbReference>
<dbReference type="AlphaFoldDB" id="A0AAV0PWX3"/>
<name>A0AAV0PWX3_9ROSI</name>
<dbReference type="Pfam" id="PF07823">
    <property type="entry name" value="CPDase"/>
    <property type="match status" value="1"/>
</dbReference>
<gene>
    <name evidence="1" type="ORF">LITE_LOCUS40473</name>
</gene>
<protein>
    <recommendedName>
        <fullName evidence="3">RNA ligase/cyclic nucleotide phosphodiesterase family protein</fullName>
    </recommendedName>
</protein>
<comment type="caution">
    <text evidence="1">The sequence shown here is derived from an EMBL/GenBank/DDBJ whole genome shotgun (WGS) entry which is preliminary data.</text>
</comment>
<dbReference type="InterPro" id="IPR012386">
    <property type="entry name" value="Cyclic-nucl_3Pdiesterase"/>
</dbReference>
<accession>A0AAV0PWX3</accession>
<dbReference type="PANTHER" id="PTHR28141:SF1">
    <property type="entry name" value="2',3'-CYCLIC-NUCLEOTIDE 3'-PHOSPHODIESTERASE"/>
    <property type="match status" value="1"/>
</dbReference>
<dbReference type="PANTHER" id="PTHR28141">
    <property type="entry name" value="2',3'-CYCLIC-NUCLEOTIDE 3'-PHOSPHODIESTERASE"/>
    <property type="match status" value="1"/>
</dbReference>
<dbReference type="FunFam" id="3.90.1140.10:FF:000007">
    <property type="entry name" value="Cyclic phosphodiesterase"/>
    <property type="match status" value="1"/>
</dbReference>
<proteinExistence type="predicted"/>
<evidence type="ECO:0008006" key="3">
    <source>
        <dbReference type="Google" id="ProtNLM"/>
    </source>
</evidence>
<dbReference type="GO" id="GO:0009187">
    <property type="term" value="P:cyclic nucleotide metabolic process"/>
    <property type="evidence" value="ECO:0007669"/>
    <property type="project" value="TreeGrafter"/>
</dbReference>
<dbReference type="EMBL" id="CAMGYJ010000009">
    <property type="protein sequence ID" value="CAI0475619.1"/>
    <property type="molecule type" value="Genomic_DNA"/>
</dbReference>
<evidence type="ECO:0000313" key="2">
    <source>
        <dbReference type="Proteomes" id="UP001154282"/>
    </source>
</evidence>
<dbReference type="Proteomes" id="UP001154282">
    <property type="component" value="Unassembled WGS sequence"/>
</dbReference>
<keyword evidence="2" id="KW-1185">Reference proteome</keyword>
<organism evidence="1 2">
    <name type="scientific">Linum tenue</name>
    <dbReference type="NCBI Taxonomy" id="586396"/>
    <lineage>
        <taxon>Eukaryota</taxon>
        <taxon>Viridiplantae</taxon>
        <taxon>Streptophyta</taxon>
        <taxon>Embryophyta</taxon>
        <taxon>Tracheophyta</taxon>
        <taxon>Spermatophyta</taxon>
        <taxon>Magnoliopsida</taxon>
        <taxon>eudicotyledons</taxon>
        <taxon>Gunneridae</taxon>
        <taxon>Pentapetalae</taxon>
        <taxon>rosids</taxon>
        <taxon>fabids</taxon>
        <taxon>Malpighiales</taxon>
        <taxon>Linaceae</taxon>
        <taxon>Linum</taxon>
    </lineage>
</organism>
<sequence>MEAAGNDKKHVYSVWGAPPNDVRDRLKKLMDGLRSEFGGPEFQPHVTVVGAITLTEQDALSKFNSACEGLKAYLATVDRVAAGTFFYQCVYLLLDPTSEVVEASSHCSGHFGYKSSTPYMPHLSLLYGDLTDEEKKKAQEKALQLDDSINSLSFEISSLELWKTDTEDNSLKSWEKISEFNLSPN</sequence>
<dbReference type="GO" id="GO:0004113">
    <property type="term" value="F:2',3'-cyclic-nucleotide 3'-phosphodiesterase activity"/>
    <property type="evidence" value="ECO:0007669"/>
    <property type="project" value="TreeGrafter"/>
</dbReference>
<reference evidence="1" key="1">
    <citation type="submission" date="2022-08" db="EMBL/GenBank/DDBJ databases">
        <authorList>
            <person name="Gutierrez-Valencia J."/>
        </authorList>
    </citation>
    <scope>NUCLEOTIDE SEQUENCE</scope>
</reference>